<dbReference type="AlphaFoldDB" id="A0A1B7MTY4"/>
<reference evidence="1 2" key="1">
    <citation type="submission" date="2016-06" db="EMBL/GenBank/DDBJ databases">
        <title>Comparative genomics of the ectomycorrhizal sister species Rhizopogon vinicolor and Rhizopogon vesiculosus (Basidiomycota: Boletales) reveals a divergence of the mating type B locus.</title>
        <authorList>
            <consortium name="DOE Joint Genome Institute"/>
            <person name="Mujic A.B."/>
            <person name="Kuo A."/>
            <person name="Tritt A."/>
            <person name="Lipzen A."/>
            <person name="Chen C."/>
            <person name="Johnson J."/>
            <person name="Sharma A."/>
            <person name="Barry K."/>
            <person name="Grigoriev I.V."/>
            <person name="Spatafora J.W."/>
        </authorList>
    </citation>
    <scope>NUCLEOTIDE SEQUENCE [LARGE SCALE GENOMIC DNA]</scope>
    <source>
        <strain evidence="1 2">AM-OR11-026</strain>
    </source>
</reference>
<protein>
    <submittedName>
        <fullName evidence="1">Uncharacterized protein</fullName>
    </submittedName>
</protein>
<dbReference type="EMBL" id="KV448443">
    <property type="protein sequence ID" value="OAX36083.1"/>
    <property type="molecule type" value="Genomic_DNA"/>
</dbReference>
<evidence type="ECO:0000313" key="2">
    <source>
        <dbReference type="Proteomes" id="UP000092154"/>
    </source>
</evidence>
<gene>
    <name evidence="1" type="ORF">K503DRAFT_772848</name>
</gene>
<name>A0A1B7MTY4_9AGAM</name>
<sequence>MGGAKHDALADTSGPATNLVMYRIVSISTSMQPEFGDGEDNVSIVIPASCGGIGNCCGERRGNHEYRGHPSILLRNMCGKK</sequence>
<dbReference type="InParanoid" id="A0A1B7MTY4"/>
<accession>A0A1B7MTY4</accession>
<dbReference type="Proteomes" id="UP000092154">
    <property type="component" value="Unassembled WGS sequence"/>
</dbReference>
<keyword evidence="2" id="KW-1185">Reference proteome</keyword>
<organism evidence="1 2">
    <name type="scientific">Rhizopogon vinicolor AM-OR11-026</name>
    <dbReference type="NCBI Taxonomy" id="1314800"/>
    <lineage>
        <taxon>Eukaryota</taxon>
        <taxon>Fungi</taxon>
        <taxon>Dikarya</taxon>
        <taxon>Basidiomycota</taxon>
        <taxon>Agaricomycotina</taxon>
        <taxon>Agaricomycetes</taxon>
        <taxon>Agaricomycetidae</taxon>
        <taxon>Boletales</taxon>
        <taxon>Suillineae</taxon>
        <taxon>Rhizopogonaceae</taxon>
        <taxon>Rhizopogon</taxon>
    </lineage>
</organism>
<evidence type="ECO:0000313" key="1">
    <source>
        <dbReference type="EMBL" id="OAX36083.1"/>
    </source>
</evidence>
<proteinExistence type="predicted"/>